<evidence type="ECO:0000256" key="6">
    <source>
        <dbReference type="ARBA" id="ARBA00022777"/>
    </source>
</evidence>
<dbReference type="SMART" id="SM00387">
    <property type="entry name" value="HATPase_c"/>
    <property type="match status" value="1"/>
</dbReference>
<dbReference type="GO" id="GO:0016020">
    <property type="term" value="C:membrane"/>
    <property type="evidence" value="ECO:0007669"/>
    <property type="project" value="UniProtKB-SubCell"/>
</dbReference>
<feature type="modified residue" description="4-aspartylphosphate" evidence="7">
    <location>
        <position position="595"/>
    </location>
</feature>
<name>A0A3D4V6T2_9BACT</name>
<evidence type="ECO:0000313" key="14">
    <source>
        <dbReference type="Proteomes" id="UP000264071"/>
    </source>
</evidence>
<dbReference type="SUPFAM" id="SSF47384">
    <property type="entry name" value="Homodimeric domain of signal transducing histidine kinase"/>
    <property type="match status" value="1"/>
</dbReference>
<dbReference type="Pfam" id="PF00512">
    <property type="entry name" value="HisKA"/>
    <property type="match status" value="1"/>
</dbReference>
<dbReference type="SMART" id="SM00304">
    <property type="entry name" value="HAMP"/>
    <property type="match status" value="1"/>
</dbReference>
<dbReference type="InterPro" id="IPR005467">
    <property type="entry name" value="His_kinase_dom"/>
</dbReference>
<dbReference type="PANTHER" id="PTHR43547">
    <property type="entry name" value="TWO-COMPONENT HISTIDINE KINASE"/>
    <property type="match status" value="1"/>
</dbReference>
<dbReference type="CDD" id="cd00156">
    <property type="entry name" value="REC"/>
    <property type="match status" value="1"/>
</dbReference>
<feature type="domain" description="Response regulatory" evidence="11">
    <location>
        <begin position="546"/>
        <end position="662"/>
    </location>
</feature>
<dbReference type="EMBL" id="DPIY01000006">
    <property type="protein sequence ID" value="HCT56820.1"/>
    <property type="molecule type" value="Genomic_DNA"/>
</dbReference>
<dbReference type="SUPFAM" id="SSF52172">
    <property type="entry name" value="CheY-like"/>
    <property type="match status" value="1"/>
</dbReference>
<evidence type="ECO:0000256" key="1">
    <source>
        <dbReference type="ARBA" id="ARBA00000085"/>
    </source>
</evidence>
<dbReference type="EC" id="2.7.13.3" evidence="3"/>
<dbReference type="Gene3D" id="3.30.565.10">
    <property type="entry name" value="Histidine kinase-like ATPase, C-terminal domain"/>
    <property type="match status" value="1"/>
</dbReference>
<dbReference type="Pfam" id="PF02518">
    <property type="entry name" value="HATPase_c"/>
    <property type="match status" value="1"/>
</dbReference>
<dbReference type="InterPro" id="IPR004358">
    <property type="entry name" value="Sig_transdc_His_kin-like_C"/>
</dbReference>
<feature type="coiled-coil region" evidence="8">
    <location>
        <begin position="268"/>
        <end position="298"/>
    </location>
</feature>
<dbReference type="InterPro" id="IPR003661">
    <property type="entry name" value="HisK_dim/P_dom"/>
</dbReference>
<dbReference type="PROSITE" id="PS50109">
    <property type="entry name" value="HIS_KIN"/>
    <property type="match status" value="1"/>
</dbReference>
<feature type="domain" description="Histidine kinase" evidence="10">
    <location>
        <begin position="307"/>
        <end position="521"/>
    </location>
</feature>
<keyword evidence="4 7" id="KW-0597">Phosphoprotein</keyword>
<evidence type="ECO:0000256" key="2">
    <source>
        <dbReference type="ARBA" id="ARBA00004370"/>
    </source>
</evidence>
<dbReference type="CDD" id="cd06225">
    <property type="entry name" value="HAMP"/>
    <property type="match status" value="1"/>
</dbReference>
<evidence type="ECO:0000256" key="8">
    <source>
        <dbReference type="SAM" id="Coils"/>
    </source>
</evidence>
<evidence type="ECO:0000313" key="13">
    <source>
        <dbReference type="EMBL" id="HCT56820.1"/>
    </source>
</evidence>
<sequence length="663" mass="73093">MRKNRDHLARPPRRPRALRERLFLAGVTMTVSAVVALAVIAFAGSREQLQLRRTAGHVNEEQRIGDAVIRGVMRQLAIAGDPTSRGSQERLAAFDSIGHGVYDDVRQYLFRTLSPAERLQIESVKEEHQQMEVAARRVMAADDQQMATAVAGNNEMVQHAFRLLDALQGFVDLRERALTTLADTQGNTLRRLTIGSIVFIASMFLLQLFLAMRFVRRRVTDPLAQFTAAVEQVGAGDLDVRMPLAADREFSSTFQAFNDMSASLATARADLEARNDALSAALARVRATQDELVQAEKLGAIGRMTAGLAHELNNPLATVLASSELLATRLNENDPPTMEQLSVEFVEPMRREAQRARLLVRSLLQFARRGESDIGPVSLRESIDVVRELRQFAFAGAGITLQIDPFDDVVVMAERQQLQGVLLNVVNNALDALAPRHKGRVHVSTRIATDTVVVVVEDDGPGLRDPSRVFEAFYTTKGVGEGTGLGLALTYRFMTSFGGSVTAENRESGGARFTLRFVRSHDPKAVPPKVESHVALPLRSATHKQRVLIIDDEPSIQRAQRLLLKRLDVEVESCDSVAAARAAIAQREFHAILCDVKMPGESGIALFQWIRSDLPSLVPRFLFVTGDVAATELADIAAEFPDSLIAKPFDSREYLQRVERALS</sequence>
<evidence type="ECO:0000259" key="11">
    <source>
        <dbReference type="PROSITE" id="PS50110"/>
    </source>
</evidence>
<reference evidence="13 14" key="1">
    <citation type="journal article" date="2018" name="Nat. Biotechnol.">
        <title>A standardized bacterial taxonomy based on genome phylogeny substantially revises the tree of life.</title>
        <authorList>
            <person name="Parks D.H."/>
            <person name="Chuvochina M."/>
            <person name="Waite D.W."/>
            <person name="Rinke C."/>
            <person name="Skarshewski A."/>
            <person name="Chaumeil P.A."/>
            <person name="Hugenholtz P."/>
        </authorList>
    </citation>
    <scope>NUCLEOTIDE SEQUENCE [LARGE SCALE GENOMIC DNA]</scope>
    <source>
        <strain evidence="13">UBA8844</strain>
    </source>
</reference>
<gene>
    <name evidence="13" type="ORF">DGD08_06360</name>
</gene>
<dbReference type="GO" id="GO:0000155">
    <property type="term" value="F:phosphorelay sensor kinase activity"/>
    <property type="evidence" value="ECO:0007669"/>
    <property type="project" value="InterPro"/>
</dbReference>
<evidence type="ECO:0000256" key="9">
    <source>
        <dbReference type="SAM" id="Phobius"/>
    </source>
</evidence>
<proteinExistence type="predicted"/>
<evidence type="ECO:0000256" key="7">
    <source>
        <dbReference type="PROSITE-ProRule" id="PRU00169"/>
    </source>
</evidence>
<dbReference type="Gene3D" id="3.40.50.2300">
    <property type="match status" value="1"/>
</dbReference>
<dbReference type="InterPro" id="IPR003660">
    <property type="entry name" value="HAMP_dom"/>
</dbReference>
<dbReference type="SUPFAM" id="SSF158472">
    <property type="entry name" value="HAMP domain-like"/>
    <property type="match status" value="1"/>
</dbReference>
<dbReference type="Pfam" id="PF00072">
    <property type="entry name" value="Response_reg"/>
    <property type="match status" value="1"/>
</dbReference>
<dbReference type="Gene3D" id="6.10.340.10">
    <property type="match status" value="1"/>
</dbReference>
<evidence type="ECO:0000259" key="10">
    <source>
        <dbReference type="PROSITE" id="PS50109"/>
    </source>
</evidence>
<dbReference type="PROSITE" id="PS50885">
    <property type="entry name" value="HAMP"/>
    <property type="match status" value="1"/>
</dbReference>
<comment type="catalytic activity">
    <reaction evidence="1">
        <text>ATP + protein L-histidine = ADP + protein N-phospho-L-histidine.</text>
        <dbReference type="EC" id="2.7.13.3"/>
    </reaction>
</comment>
<dbReference type="InterPro" id="IPR036097">
    <property type="entry name" value="HisK_dim/P_sf"/>
</dbReference>
<dbReference type="PRINTS" id="PR00344">
    <property type="entry name" value="BCTRLSENSOR"/>
</dbReference>
<evidence type="ECO:0000259" key="12">
    <source>
        <dbReference type="PROSITE" id="PS50885"/>
    </source>
</evidence>
<dbReference type="Proteomes" id="UP000264071">
    <property type="component" value="Unassembled WGS sequence"/>
</dbReference>
<evidence type="ECO:0000256" key="3">
    <source>
        <dbReference type="ARBA" id="ARBA00012438"/>
    </source>
</evidence>
<feature type="domain" description="HAMP" evidence="12">
    <location>
        <begin position="217"/>
        <end position="269"/>
    </location>
</feature>
<dbReference type="CDD" id="cd00082">
    <property type="entry name" value="HisKA"/>
    <property type="match status" value="1"/>
</dbReference>
<evidence type="ECO:0000256" key="4">
    <source>
        <dbReference type="ARBA" id="ARBA00022553"/>
    </source>
</evidence>
<dbReference type="InterPro" id="IPR003594">
    <property type="entry name" value="HATPase_dom"/>
</dbReference>
<dbReference type="AlphaFoldDB" id="A0A3D4V6T2"/>
<dbReference type="InterPro" id="IPR036890">
    <property type="entry name" value="HATPase_C_sf"/>
</dbReference>
<evidence type="ECO:0000256" key="5">
    <source>
        <dbReference type="ARBA" id="ARBA00022679"/>
    </source>
</evidence>
<organism evidence="13 14">
    <name type="scientific">Gemmatimonas aurantiaca</name>
    <dbReference type="NCBI Taxonomy" id="173480"/>
    <lineage>
        <taxon>Bacteria</taxon>
        <taxon>Pseudomonadati</taxon>
        <taxon>Gemmatimonadota</taxon>
        <taxon>Gemmatimonadia</taxon>
        <taxon>Gemmatimonadales</taxon>
        <taxon>Gemmatimonadaceae</taxon>
        <taxon>Gemmatimonas</taxon>
    </lineage>
</organism>
<keyword evidence="5" id="KW-0808">Transferase</keyword>
<dbReference type="SUPFAM" id="SSF55874">
    <property type="entry name" value="ATPase domain of HSP90 chaperone/DNA topoisomerase II/histidine kinase"/>
    <property type="match status" value="1"/>
</dbReference>
<keyword evidence="9" id="KW-0812">Transmembrane</keyword>
<dbReference type="InterPro" id="IPR001789">
    <property type="entry name" value="Sig_transdc_resp-reg_receiver"/>
</dbReference>
<dbReference type="OMA" id="GEATHEV"/>
<keyword evidence="6 13" id="KW-0418">Kinase</keyword>
<comment type="subcellular location">
    <subcellularLocation>
        <location evidence="2">Membrane</location>
    </subcellularLocation>
</comment>
<dbReference type="Pfam" id="PF00672">
    <property type="entry name" value="HAMP"/>
    <property type="match status" value="1"/>
</dbReference>
<protein>
    <recommendedName>
        <fullName evidence="3">histidine kinase</fullName>
        <ecNumber evidence="3">2.7.13.3</ecNumber>
    </recommendedName>
</protein>
<keyword evidence="8" id="KW-0175">Coiled coil</keyword>
<keyword evidence="9" id="KW-0472">Membrane</keyword>
<dbReference type="SMART" id="SM00388">
    <property type="entry name" value="HisKA"/>
    <property type="match status" value="1"/>
</dbReference>
<dbReference type="PANTHER" id="PTHR43547:SF2">
    <property type="entry name" value="HYBRID SIGNAL TRANSDUCTION HISTIDINE KINASE C"/>
    <property type="match status" value="1"/>
</dbReference>
<dbReference type="SMART" id="SM00448">
    <property type="entry name" value="REC"/>
    <property type="match status" value="1"/>
</dbReference>
<comment type="caution">
    <text evidence="13">The sequence shown here is derived from an EMBL/GenBank/DDBJ whole genome shotgun (WGS) entry which is preliminary data.</text>
</comment>
<keyword evidence="9" id="KW-1133">Transmembrane helix</keyword>
<dbReference type="PROSITE" id="PS50110">
    <property type="entry name" value="RESPONSE_REGULATORY"/>
    <property type="match status" value="1"/>
</dbReference>
<accession>A0A3D4V6T2</accession>
<feature type="transmembrane region" description="Helical" evidence="9">
    <location>
        <begin position="21"/>
        <end position="43"/>
    </location>
</feature>
<dbReference type="InterPro" id="IPR011006">
    <property type="entry name" value="CheY-like_superfamily"/>
</dbReference>
<dbReference type="Gene3D" id="1.10.287.130">
    <property type="match status" value="1"/>
</dbReference>